<dbReference type="InterPro" id="IPR050361">
    <property type="entry name" value="MPP/UQCRC_Complex"/>
</dbReference>
<dbReference type="InterPro" id="IPR011765">
    <property type="entry name" value="Pept_M16_N"/>
</dbReference>
<dbReference type="Proteomes" id="UP000885826">
    <property type="component" value="Unassembled WGS sequence"/>
</dbReference>
<feature type="non-terminal residue" evidence="4">
    <location>
        <position position="1"/>
    </location>
</feature>
<feature type="domain" description="Peptidase M16 N-terminal" evidence="2">
    <location>
        <begin position="2"/>
        <end position="99"/>
    </location>
</feature>
<dbReference type="Pfam" id="PF05193">
    <property type="entry name" value="Peptidase_M16_C"/>
    <property type="match status" value="1"/>
</dbReference>
<dbReference type="Pfam" id="PF00675">
    <property type="entry name" value="Peptidase_M16"/>
    <property type="match status" value="1"/>
</dbReference>
<gene>
    <name evidence="4" type="ORF">ENI34_00350</name>
</gene>
<dbReference type="SUPFAM" id="SSF63411">
    <property type="entry name" value="LuxS/MPP-like metallohydrolase"/>
    <property type="match status" value="2"/>
</dbReference>
<dbReference type="PANTHER" id="PTHR11851:SF49">
    <property type="entry name" value="MITOCHONDRIAL-PROCESSING PEPTIDASE SUBUNIT ALPHA"/>
    <property type="match status" value="1"/>
</dbReference>
<evidence type="ECO:0000259" key="3">
    <source>
        <dbReference type="Pfam" id="PF05193"/>
    </source>
</evidence>
<reference evidence="4" key="1">
    <citation type="journal article" date="2020" name="mSystems">
        <title>Genome- and Community-Level Interaction Insights into Carbon Utilization and Element Cycling Functions of Hydrothermarchaeota in Hydrothermal Sediment.</title>
        <authorList>
            <person name="Zhou Z."/>
            <person name="Liu Y."/>
            <person name="Xu W."/>
            <person name="Pan J."/>
            <person name="Luo Z.H."/>
            <person name="Li M."/>
        </authorList>
    </citation>
    <scope>NUCLEOTIDE SEQUENCE</scope>
    <source>
        <strain evidence="4">HyVt-388</strain>
    </source>
</reference>
<protein>
    <submittedName>
        <fullName evidence="4">Insulinase family protein</fullName>
    </submittedName>
</protein>
<dbReference type="InterPro" id="IPR007863">
    <property type="entry name" value="Peptidase_M16_C"/>
</dbReference>
<dbReference type="AlphaFoldDB" id="A0A9C9JZ63"/>
<dbReference type="Gene3D" id="3.30.830.10">
    <property type="entry name" value="Metalloenzyme, LuxS/M16 peptidase-like"/>
    <property type="match status" value="2"/>
</dbReference>
<evidence type="ECO:0000313" key="5">
    <source>
        <dbReference type="Proteomes" id="UP000885826"/>
    </source>
</evidence>
<feature type="domain" description="Peptidase M16 C-terminal" evidence="3">
    <location>
        <begin position="111"/>
        <end position="278"/>
    </location>
</feature>
<evidence type="ECO:0000259" key="2">
    <source>
        <dbReference type="Pfam" id="PF00675"/>
    </source>
</evidence>
<comment type="caution">
    <text evidence="4">The sequence shown here is derived from an EMBL/GenBank/DDBJ whole genome shotgun (WGS) entry which is preliminary data.</text>
</comment>
<dbReference type="GO" id="GO:0046872">
    <property type="term" value="F:metal ion binding"/>
    <property type="evidence" value="ECO:0007669"/>
    <property type="project" value="InterPro"/>
</dbReference>
<evidence type="ECO:0000256" key="1">
    <source>
        <dbReference type="ARBA" id="ARBA00007261"/>
    </source>
</evidence>
<comment type="similarity">
    <text evidence="1">Belongs to the peptidase M16 family.</text>
</comment>
<evidence type="ECO:0000313" key="4">
    <source>
        <dbReference type="EMBL" id="HEC77576.1"/>
    </source>
</evidence>
<dbReference type="PANTHER" id="PTHR11851">
    <property type="entry name" value="METALLOPROTEASE"/>
    <property type="match status" value="1"/>
</dbReference>
<sequence length="360" mass="40910">SSLDIVKFIEGLGGSFDAYTTKENLIIVTKFLSEHIADVFNLISELLLESEIAEKELIKEKSVILEEIKSNNEDPSDYVFDLLFKGLFPDHPMGLPIAGSEETVKRIDSKKTKEFYRALLKKEIVIAISGNFKYPEFVELAKSKFSHLNCGETNRTKPQTNMRRIIIQRKNEISQVHCVFGIPGVEYSSPLRYCFSILNAAFGGGMSSRLFQALREKEGLVYNVQSFIDLYSDCGVSGFYFTCDKKNLPAVAKQLKRIFSDIHKNGFRRDEIELAKTYLSGNLLLSLESSTNRMLRFGREMIQLKKINSIDSIINHLKSINEKKINELIKDYLTPQNYTIAAVGPVDKEEIEEIFGSINI</sequence>
<organism evidence="4 5">
    <name type="scientific">candidate division WOR-3 bacterium</name>
    <dbReference type="NCBI Taxonomy" id="2052148"/>
    <lineage>
        <taxon>Bacteria</taxon>
        <taxon>Bacteria division WOR-3</taxon>
    </lineage>
</organism>
<proteinExistence type="inferred from homology"/>
<accession>A0A9C9JZ63</accession>
<name>A0A9C9JZ63_UNCW3</name>
<dbReference type="EMBL" id="DRIG01000004">
    <property type="protein sequence ID" value="HEC77576.1"/>
    <property type="molecule type" value="Genomic_DNA"/>
</dbReference>
<dbReference type="InterPro" id="IPR011249">
    <property type="entry name" value="Metalloenz_LuxS/M16"/>
</dbReference>